<dbReference type="Proteomes" id="UP001140949">
    <property type="component" value="Unassembled WGS sequence"/>
</dbReference>
<evidence type="ECO:0000313" key="1">
    <source>
        <dbReference type="EMBL" id="KAJ6822367.1"/>
    </source>
</evidence>
<keyword evidence="2" id="KW-1185">Reference proteome</keyword>
<dbReference type="AlphaFoldDB" id="A0AAX6G1K2"/>
<dbReference type="EMBL" id="JANAVB010024400">
    <property type="protein sequence ID" value="KAJ6822367.1"/>
    <property type="molecule type" value="Genomic_DNA"/>
</dbReference>
<sequence length="28" mass="3101">MFGLPYPEANFGCPLTLSWGYDEPKGLP</sequence>
<reference evidence="1" key="2">
    <citation type="submission" date="2023-04" db="EMBL/GenBank/DDBJ databases">
        <authorList>
            <person name="Bruccoleri R.E."/>
            <person name="Oakeley E.J."/>
            <person name="Faust A.-M."/>
            <person name="Dessus-Babus S."/>
            <person name="Altorfer M."/>
            <person name="Burckhardt D."/>
            <person name="Oertli M."/>
            <person name="Naumann U."/>
            <person name="Petersen F."/>
            <person name="Wong J."/>
        </authorList>
    </citation>
    <scope>NUCLEOTIDE SEQUENCE</scope>
    <source>
        <strain evidence="1">GSM-AAB239-AS_SAM_17_03QT</strain>
        <tissue evidence="1">Leaf</tissue>
    </source>
</reference>
<protein>
    <submittedName>
        <fullName evidence="1">Uncharacterized protein</fullName>
    </submittedName>
</protein>
<proteinExistence type="predicted"/>
<accession>A0AAX6G1K2</accession>
<reference evidence="1" key="1">
    <citation type="journal article" date="2023" name="GigaByte">
        <title>Genome assembly of the bearded iris, Iris pallida Lam.</title>
        <authorList>
            <person name="Bruccoleri R.E."/>
            <person name="Oakeley E.J."/>
            <person name="Faust A.M.E."/>
            <person name="Altorfer M."/>
            <person name="Dessus-Babus S."/>
            <person name="Burckhardt D."/>
            <person name="Oertli M."/>
            <person name="Naumann U."/>
            <person name="Petersen F."/>
            <person name="Wong J."/>
        </authorList>
    </citation>
    <scope>NUCLEOTIDE SEQUENCE</scope>
    <source>
        <strain evidence="1">GSM-AAB239-AS_SAM_17_03QT</strain>
    </source>
</reference>
<name>A0AAX6G1K2_IRIPA</name>
<comment type="caution">
    <text evidence="1">The sequence shown here is derived from an EMBL/GenBank/DDBJ whole genome shotgun (WGS) entry which is preliminary data.</text>
</comment>
<organism evidence="1 2">
    <name type="scientific">Iris pallida</name>
    <name type="common">Sweet iris</name>
    <dbReference type="NCBI Taxonomy" id="29817"/>
    <lineage>
        <taxon>Eukaryota</taxon>
        <taxon>Viridiplantae</taxon>
        <taxon>Streptophyta</taxon>
        <taxon>Embryophyta</taxon>
        <taxon>Tracheophyta</taxon>
        <taxon>Spermatophyta</taxon>
        <taxon>Magnoliopsida</taxon>
        <taxon>Liliopsida</taxon>
        <taxon>Asparagales</taxon>
        <taxon>Iridaceae</taxon>
        <taxon>Iridoideae</taxon>
        <taxon>Irideae</taxon>
        <taxon>Iris</taxon>
    </lineage>
</organism>
<evidence type="ECO:0000313" key="2">
    <source>
        <dbReference type="Proteomes" id="UP001140949"/>
    </source>
</evidence>
<gene>
    <name evidence="1" type="ORF">M6B38_389030</name>
</gene>